<dbReference type="SUPFAM" id="SSF50630">
    <property type="entry name" value="Acid proteases"/>
    <property type="match status" value="1"/>
</dbReference>
<keyword evidence="3" id="KW-0378">Hydrolase</keyword>
<evidence type="ECO:0000256" key="1">
    <source>
        <dbReference type="SAM" id="MobiDB-lite"/>
    </source>
</evidence>
<dbReference type="GO" id="GO:0008233">
    <property type="term" value="F:peptidase activity"/>
    <property type="evidence" value="ECO:0007669"/>
    <property type="project" value="UniProtKB-KW"/>
</dbReference>
<dbReference type="InterPro" id="IPR008503">
    <property type="entry name" value="Asp_endopeptidase"/>
</dbReference>
<proteinExistence type="predicted"/>
<dbReference type="PANTHER" id="PTHR38037">
    <property type="entry name" value="ZN_PROTEASE DOMAIN-CONTAINING PROTEIN"/>
    <property type="match status" value="1"/>
</dbReference>
<organism evidence="3 4">
    <name type="scientific">Vibrio zhugei</name>
    <dbReference type="NCBI Taxonomy" id="2479546"/>
    <lineage>
        <taxon>Bacteria</taxon>
        <taxon>Pseudomonadati</taxon>
        <taxon>Pseudomonadota</taxon>
        <taxon>Gammaproteobacteria</taxon>
        <taxon>Vibrionales</taxon>
        <taxon>Vibrionaceae</taxon>
        <taxon>Vibrio</taxon>
    </lineage>
</organism>
<dbReference type="Gene3D" id="2.40.70.10">
    <property type="entry name" value="Acid Proteases"/>
    <property type="match status" value="1"/>
</dbReference>
<keyword evidence="4" id="KW-1185">Reference proteome</keyword>
<dbReference type="EMBL" id="JBHRSE010000042">
    <property type="protein sequence ID" value="MFC3023546.1"/>
    <property type="molecule type" value="Genomic_DNA"/>
</dbReference>
<feature type="region of interest" description="Disordered" evidence="1">
    <location>
        <begin position="79"/>
        <end position="105"/>
    </location>
</feature>
<dbReference type="InterPro" id="IPR021109">
    <property type="entry name" value="Peptidase_aspartic_dom_sf"/>
</dbReference>
<name>A0ABV7C8J0_9VIBR</name>
<reference evidence="4" key="1">
    <citation type="journal article" date="2019" name="Int. J. Syst. Evol. Microbiol.">
        <title>The Global Catalogue of Microorganisms (GCM) 10K type strain sequencing project: providing services to taxonomists for standard genome sequencing and annotation.</title>
        <authorList>
            <consortium name="The Broad Institute Genomics Platform"/>
            <consortium name="The Broad Institute Genome Sequencing Center for Infectious Disease"/>
            <person name="Wu L."/>
            <person name="Ma J."/>
        </authorList>
    </citation>
    <scope>NUCLEOTIDE SEQUENCE [LARGE SCALE GENOMIC DNA]</scope>
    <source>
        <strain evidence="4">KCTC 62784</strain>
    </source>
</reference>
<dbReference type="PROSITE" id="PS51257">
    <property type="entry name" value="PROKAR_LIPOPROTEIN"/>
    <property type="match status" value="1"/>
</dbReference>
<dbReference type="PANTHER" id="PTHR38037:SF2">
    <property type="entry name" value="ATP-DEPENDENT ZINC PROTEASE DOMAIN-CONTAINING PROTEIN-RELATED"/>
    <property type="match status" value="1"/>
</dbReference>
<feature type="domain" description="Retropepsin-like aspartic endopeptidase" evidence="2">
    <location>
        <begin position="111"/>
        <end position="246"/>
    </location>
</feature>
<sequence>MFKRIAPIVALSLLSGCTMMHGDNYHQATLAAIHRSESNVNAHLTNVELQLSNQMDFIDSLQREIQELKNHVDKLENTASKAQSRQFNDTNQDTRNDNLTISEPKPRNKIVLGGIENVSIDAINQSFKARVDTGAATSSLNAVDVQEFERNGKDWVRFHLVKGDDTNAHTPWIEAPIIRHVRIRQANTETPERRAVIKLWVKLGNIHEQTPFTLADRKEMSHAILLGREFIRDIAVVDVSKQFIRSDNTKK</sequence>
<evidence type="ECO:0000259" key="2">
    <source>
        <dbReference type="Pfam" id="PF05618"/>
    </source>
</evidence>
<dbReference type="Proteomes" id="UP001595384">
    <property type="component" value="Unassembled WGS sequence"/>
</dbReference>
<protein>
    <submittedName>
        <fullName evidence="3">ATP-dependent zinc protease</fullName>
    </submittedName>
</protein>
<accession>A0ABV7C8J0</accession>
<dbReference type="GO" id="GO:0006508">
    <property type="term" value="P:proteolysis"/>
    <property type="evidence" value="ECO:0007669"/>
    <property type="project" value="UniProtKB-KW"/>
</dbReference>
<evidence type="ECO:0000313" key="4">
    <source>
        <dbReference type="Proteomes" id="UP001595384"/>
    </source>
</evidence>
<gene>
    <name evidence="3" type="ORF">ACFODT_06890</name>
</gene>
<dbReference type="Pfam" id="PF05618">
    <property type="entry name" value="Zn_protease"/>
    <property type="match status" value="1"/>
</dbReference>
<keyword evidence="3" id="KW-0645">Protease</keyword>
<comment type="caution">
    <text evidence="3">The sequence shown here is derived from an EMBL/GenBank/DDBJ whole genome shotgun (WGS) entry which is preliminary data.</text>
</comment>
<dbReference type="RefSeq" id="WP_123015970.1">
    <property type="nucleotide sequence ID" value="NZ_AP024911.1"/>
</dbReference>
<evidence type="ECO:0000313" key="3">
    <source>
        <dbReference type="EMBL" id="MFC3023546.1"/>
    </source>
</evidence>
<feature type="compositionally biased region" description="Polar residues" evidence="1">
    <location>
        <begin position="79"/>
        <end position="101"/>
    </location>
</feature>